<dbReference type="CDD" id="cd00038">
    <property type="entry name" value="CAP_ED"/>
    <property type="match status" value="1"/>
</dbReference>
<dbReference type="InterPro" id="IPR018490">
    <property type="entry name" value="cNMP-bd_dom_sf"/>
</dbReference>
<dbReference type="Gene3D" id="2.60.120.10">
    <property type="entry name" value="Jelly Rolls"/>
    <property type="match status" value="1"/>
</dbReference>
<sequence length="154" mass="16982">MTFSPMPSTLKSLPATDQRRLMDTAREVSFPQGARLFEEGGHADRFWIVRTGTVALDLSVPGRRAAAIETLGHGQLIGWSWLFTPHVWHLGGEATAPVRAYEFDASTVRTLCQEDPAFGRHVAQWVGGIVAHRLHATRTRLLDLYAPYGSGSTL</sequence>
<reference evidence="2 3" key="1">
    <citation type="submission" date="2020-12" db="EMBL/GenBank/DDBJ databases">
        <title>Streptomyces typhae sp. nov., a novel endophytic actinomycete isolated from the root of cattail pollen (Typha angustifolia L.).</title>
        <authorList>
            <person name="Peng C."/>
            <person name="Liu C."/>
        </authorList>
    </citation>
    <scope>NUCLEOTIDE SEQUENCE [LARGE SCALE GENOMIC DNA]</scope>
    <source>
        <strain evidence="2 3">JCM 4753</strain>
    </source>
</reference>
<dbReference type="EMBL" id="JAEKOZ010000088">
    <property type="protein sequence ID" value="MBJ3813343.1"/>
    <property type="molecule type" value="Genomic_DNA"/>
</dbReference>
<name>A0ABS0XJC6_9ACTN</name>
<dbReference type="PROSITE" id="PS50042">
    <property type="entry name" value="CNMP_BINDING_3"/>
    <property type="match status" value="1"/>
</dbReference>
<evidence type="ECO:0000259" key="1">
    <source>
        <dbReference type="PROSITE" id="PS50042"/>
    </source>
</evidence>
<gene>
    <name evidence="2" type="ORF">JGB26_40975</name>
</gene>
<dbReference type="RefSeq" id="WP_190119755.1">
    <property type="nucleotide sequence ID" value="NZ_BMVR01000017.1"/>
</dbReference>
<feature type="domain" description="Cyclic nucleotide-binding" evidence="1">
    <location>
        <begin position="9"/>
        <end position="100"/>
    </location>
</feature>
<dbReference type="Pfam" id="PF00027">
    <property type="entry name" value="cNMP_binding"/>
    <property type="match status" value="1"/>
</dbReference>
<dbReference type="PANTHER" id="PTHR24567:SF74">
    <property type="entry name" value="HTH-TYPE TRANSCRIPTIONAL REGULATOR ARCR"/>
    <property type="match status" value="1"/>
</dbReference>
<dbReference type="PANTHER" id="PTHR24567">
    <property type="entry name" value="CRP FAMILY TRANSCRIPTIONAL REGULATORY PROTEIN"/>
    <property type="match status" value="1"/>
</dbReference>
<dbReference type="InterPro" id="IPR050397">
    <property type="entry name" value="Env_Response_Regulators"/>
</dbReference>
<dbReference type="InterPro" id="IPR000595">
    <property type="entry name" value="cNMP-bd_dom"/>
</dbReference>
<protein>
    <submittedName>
        <fullName evidence="2">Cyclic nucleotide-binding domain-containing protein</fullName>
    </submittedName>
</protein>
<dbReference type="SUPFAM" id="SSF51206">
    <property type="entry name" value="cAMP-binding domain-like"/>
    <property type="match status" value="1"/>
</dbReference>
<dbReference type="Proteomes" id="UP000634780">
    <property type="component" value="Unassembled WGS sequence"/>
</dbReference>
<evidence type="ECO:0000313" key="3">
    <source>
        <dbReference type="Proteomes" id="UP000634780"/>
    </source>
</evidence>
<dbReference type="InterPro" id="IPR014710">
    <property type="entry name" value="RmlC-like_jellyroll"/>
</dbReference>
<evidence type="ECO:0000313" key="2">
    <source>
        <dbReference type="EMBL" id="MBJ3813343.1"/>
    </source>
</evidence>
<accession>A0ABS0XJC6</accession>
<comment type="caution">
    <text evidence="2">The sequence shown here is derived from an EMBL/GenBank/DDBJ whole genome shotgun (WGS) entry which is preliminary data.</text>
</comment>
<keyword evidence="3" id="KW-1185">Reference proteome</keyword>
<proteinExistence type="predicted"/>
<organism evidence="2 3">
    <name type="scientific">Streptomyces flavofungini</name>
    <dbReference type="NCBI Taxonomy" id="68200"/>
    <lineage>
        <taxon>Bacteria</taxon>
        <taxon>Bacillati</taxon>
        <taxon>Actinomycetota</taxon>
        <taxon>Actinomycetes</taxon>
        <taxon>Kitasatosporales</taxon>
        <taxon>Streptomycetaceae</taxon>
        <taxon>Streptomyces</taxon>
    </lineage>
</organism>